<reference evidence="1" key="4">
    <citation type="submission" date="2019-03" db="UniProtKB">
        <authorList>
            <consortium name="EnsemblPlants"/>
        </authorList>
    </citation>
    <scope>IDENTIFICATION</scope>
</reference>
<reference evidence="2" key="1">
    <citation type="journal article" date="2014" name="Science">
        <title>Ancient hybridizations among the ancestral genomes of bread wheat.</title>
        <authorList>
            <consortium name="International Wheat Genome Sequencing Consortium,"/>
            <person name="Marcussen T."/>
            <person name="Sandve S.R."/>
            <person name="Heier L."/>
            <person name="Spannagl M."/>
            <person name="Pfeifer M."/>
            <person name="Jakobsen K.S."/>
            <person name="Wulff B.B."/>
            <person name="Steuernagel B."/>
            <person name="Mayer K.F."/>
            <person name="Olsen O.A."/>
        </authorList>
    </citation>
    <scope>NUCLEOTIDE SEQUENCE [LARGE SCALE GENOMIC DNA]</scope>
    <source>
        <strain evidence="2">cv. AL8/78</strain>
    </source>
</reference>
<sequence length="173" mass="18831">MRTRRCSWKWNPSHCLGASNVLRGRYTLHTHWTALDLWAACTWAWPSGSSLGARTIKDTGVQRGAVSNITEQNCFFFLGSPLPRGLTSLSPCILCCSSILDLCSSHPQFSSLDYIPSVNLGLVNSIHTPGTLVSIDLSCSVLICYALIQGRDTIATGEVVFGITSHFSLRSVP</sequence>
<reference evidence="1" key="3">
    <citation type="journal article" date="2017" name="Nature">
        <title>Genome sequence of the progenitor of the wheat D genome Aegilops tauschii.</title>
        <authorList>
            <person name="Luo M.C."/>
            <person name="Gu Y.Q."/>
            <person name="Puiu D."/>
            <person name="Wang H."/>
            <person name="Twardziok S.O."/>
            <person name="Deal K.R."/>
            <person name="Huo N."/>
            <person name="Zhu T."/>
            <person name="Wang L."/>
            <person name="Wang Y."/>
            <person name="McGuire P.E."/>
            <person name="Liu S."/>
            <person name="Long H."/>
            <person name="Ramasamy R.K."/>
            <person name="Rodriguez J.C."/>
            <person name="Van S.L."/>
            <person name="Yuan L."/>
            <person name="Wang Z."/>
            <person name="Xia Z."/>
            <person name="Xiao L."/>
            <person name="Anderson O.D."/>
            <person name="Ouyang S."/>
            <person name="Liang Y."/>
            <person name="Zimin A.V."/>
            <person name="Pertea G."/>
            <person name="Qi P."/>
            <person name="Bennetzen J.L."/>
            <person name="Dai X."/>
            <person name="Dawson M.W."/>
            <person name="Muller H.G."/>
            <person name="Kugler K."/>
            <person name="Rivarola-Duarte L."/>
            <person name="Spannagl M."/>
            <person name="Mayer K.F.X."/>
            <person name="Lu F.H."/>
            <person name="Bevan M.W."/>
            <person name="Leroy P."/>
            <person name="Li P."/>
            <person name="You F.M."/>
            <person name="Sun Q."/>
            <person name="Liu Z."/>
            <person name="Lyons E."/>
            <person name="Wicker T."/>
            <person name="Salzberg S.L."/>
            <person name="Devos K.M."/>
            <person name="Dvorak J."/>
        </authorList>
    </citation>
    <scope>NUCLEOTIDE SEQUENCE [LARGE SCALE GENOMIC DNA]</scope>
    <source>
        <strain evidence="1">cv. AL8/78</strain>
    </source>
</reference>
<accession>A0A453NSN9</accession>
<dbReference type="AlphaFoldDB" id="A0A453NSN9"/>
<protein>
    <submittedName>
        <fullName evidence="1">Uncharacterized protein</fullName>
    </submittedName>
</protein>
<organism evidence="1 2">
    <name type="scientific">Aegilops tauschii subsp. strangulata</name>
    <name type="common">Goatgrass</name>
    <dbReference type="NCBI Taxonomy" id="200361"/>
    <lineage>
        <taxon>Eukaryota</taxon>
        <taxon>Viridiplantae</taxon>
        <taxon>Streptophyta</taxon>
        <taxon>Embryophyta</taxon>
        <taxon>Tracheophyta</taxon>
        <taxon>Spermatophyta</taxon>
        <taxon>Magnoliopsida</taxon>
        <taxon>Liliopsida</taxon>
        <taxon>Poales</taxon>
        <taxon>Poaceae</taxon>
        <taxon>BOP clade</taxon>
        <taxon>Pooideae</taxon>
        <taxon>Triticodae</taxon>
        <taxon>Triticeae</taxon>
        <taxon>Triticinae</taxon>
        <taxon>Aegilops</taxon>
    </lineage>
</organism>
<dbReference type="Gramene" id="AET6Gv20469900.50">
    <property type="protein sequence ID" value="AET6Gv20469900.50"/>
    <property type="gene ID" value="AET6Gv20469900"/>
</dbReference>
<reference evidence="2" key="2">
    <citation type="journal article" date="2017" name="Nat. Plants">
        <title>The Aegilops tauschii genome reveals multiple impacts of transposons.</title>
        <authorList>
            <person name="Zhao G."/>
            <person name="Zou C."/>
            <person name="Li K."/>
            <person name="Wang K."/>
            <person name="Li T."/>
            <person name="Gao L."/>
            <person name="Zhang X."/>
            <person name="Wang H."/>
            <person name="Yang Z."/>
            <person name="Liu X."/>
            <person name="Jiang W."/>
            <person name="Mao L."/>
            <person name="Kong X."/>
            <person name="Jiao Y."/>
            <person name="Jia J."/>
        </authorList>
    </citation>
    <scope>NUCLEOTIDE SEQUENCE [LARGE SCALE GENOMIC DNA]</scope>
    <source>
        <strain evidence="2">cv. AL8/78</strain>
    </source>
</reference>
<proteinExistence type="predicted"/>
<evidence type="ECO:0000313" key="2">
    <source>
        <dbReference type="Proteomes" id="UP000015105"/>
    </source>
</evidence>
<keyword evidence="2" id="KW-1185">Reference proteome</keyword>
<dbReference type="Proteomes" id="UP000015105">
    <property type="component" value="Chromosome 6D"/>
</dbReference>
<evidence type="ECO:0000313" key="1">
    <source>
        <dbReference type="EnsemblPlants" id="AET6Gv20469900.50"/>
    </source>
</evidence>
<dbReference type="EnsemblPlants" id="AET6Gv20469900.50">
    <property type="protein sequence ID" value="AET6Gv20469900.50"/>
    <property type="gene ID" value="AET6Gv20469900"/>
</dbReference>
<name>A0A453NSN9_AEGTS</name>
<reference evidence="1" key="5">
    <citation type="journal article" date="2021" name="G3 (Bethesda)">
        <title>Aegilops tauschii genome assembly Aet v5.0 features greater sequence contiguity and improved annotation.</title>
        <authorList>
            <person name="Wang L."/>
            <person name="Zhu T."/>
            <person name="Rodriguez J.C."/>
            <person name="Deal K.R."/>
            <person name="Dubcovsky J."/>
            <person name="McGuire P.E."/>
            <person name="Lux T."/>
            <person name="Spannagl M."/>
            <person name="Mayer K.F.X."/>
            <person name="Baldrich P."/>
            <person name="Meyers B.C."/>
            <person name="Huo N."/>
            <person name="Gu Y.Q."/>
            <person name="Zhou H."/>
            <person name="Devos K.M."/>
            <person name="Bennetzen J.L."/>
            <person name="Unver T."/>
            <person name="Budak H."/>
            <person name="Gulick P.J."/>
            <person name="Galiba G."/>
            <person name="Kalapos B."/>
            <person name="Nelson D.R."/>
            <person name="Li P."/>
            <person name="You F.M."/>
            <person name="Luo M.C."/>
            <person name="Dvorak J."/>
        </authorList>
    </citation>
    <scope>NUCLEOTIDE SEQUENCE [LARGE SCALE GENOMIC DNA]</scope>
    <source>
        <strain evidence="1">cv. AL8/78</strain>
    </source>
</reference>